<gene>
    <name evidence="3" type="ORF">NCTC10718_01846</name>
    <name evidence="2" type="ORF">NCTC9854_00927</name>
</gene>
<evidence type="ECO:0000256" key="1">
    <source>
        <dbReference type="SAM" id="Phobius"/>
    </source>
</evidence>
<evidence type="ECO:0000313" key="2">
    <source>
        <dbReference type="EMBL" id="SUF36699.1"/>
    </source>
</evidence>
<dbReference type="EMBL" id="UGWI01000001">
    <property type="protein sequence ID" value="SUF36699.1"/>
    <property type="molecule type" value="Genomic_DNA"/>
</dbReference>
<feature type="transmembrane region" description="Helical" evidence="1">
    <location>
        <begin position="71"/>
        <end position="91"/>
    </location>
</feature>
<evidence type="ECO:0000313" key="3">
    <source>
        <dbReference type="EMBL" id="SUF69090.1"/>
    </source>
</evidence>
<dbReference type="Proteomes" id="UP000254773">
    <property type="component" value="Unassembled WGS sequence"/>
</dbReference>
<organism evidence="2 5">
    <name type="scientific">Salmonella enterica</name>
    <name type="common">Salmonella choleraesuis</name>
    <dbReference type="NCBI Taxonomy" id="28901"/>
    <lineage>
        <taxon>Bacteria</taxon>
        <taxon>Pseudomonadati</taxon>
        <taxon>Pseudomonadota</taxon>
        <taxon>Gammaproteobacteria</taxon>
        <taxon>Enterobacterales</taxon>
        <taxon>Enterobacteriaceae</taxon>
        <taxon>Salmonella</taxon>
    </lineage>
</organism>
<name>A0A379Q2T6_SALER</name>
<evidence type="ECO:0000313" key="5">
    <source>
        <dbReference type="Proteomes" id="UP000254773"/>
    </source>
</evidence>
<dbReference type="AlphaFoldDB" id="A0A379Q2T6"/>
<accession>A0A379Q2T6</accession>
<dbReference type="Proteomes" id="UP000254332">
    <property type="component" value="Unassembled WGS sequence"/>
</dbReference>
<reference evidence="4 5" key="1">
    <citation type="submission" date="2018-06" db="EMBL/GenBank/DDBJ databases">
        <authorList>
            <consortium name="Pathogen Informatics"/>
            <person name="Doyle S."/>
        </authorList>
    </citation>
    <scope>NUCLEOTIDE SEQUENCE [LARGE SCALE GENOMIC DNA]</scope>
    <source>
        <strain evidence="3 4">NCTC10718</strain>
        <strain evidence="2 5">NCTC9854</strain>
    </source>
</reference>
<dbReference type="EMBL" id="UGWQ01000001">
    <property type="protein sequence ID" value="SUF69090.1"/>
    <property type="molecule type" value="Genomic_DNA"/>
</dbReference>
<keyword evidence="1" id="KW-0812">Transmembrane</keyword>
<feature type="transmembrane region" description="Helical" evidence="1">
    <location>
        <begin position="44"/>
        <end position="65"/>
    </location>
</feature>
<proteinExistence type="predicted"/>
<keyword evidence="1" id="KW-1133">Transmembrane helix</keyword>
<protein>
    <submittedName>
        <fullName evidence="2">Uncharacterized protein</fullName>
    </submittedName>
</protein>
<sequence>MDTQSSIEKLITLGLTEYKAERLVKFAKEENMSLQKAYYETYCGIFRVDAILLSIFLFFLINILIDEDRDGLFVLLFIILLVIFMEFFYPFHKGYWKRFKIYRGLKGL</sequence>
<keyword evidence="1" id="KW-0472">Membrane</keyword>
<evidence type="ECO:0000313" key="4">
    <source>
        <dbReference type="Proteomes" id="UP000254332"/>
    </source>
</evidence>